<protein>
    <submittedName>
        <fullName evidence="1">Cytochrome c maturation protein CcmE</fullName>
    </submittedName>
</protein>
<dbReference type="GO" id="GO:0017003">
    <property type="term" value="P:protein-heme linkage"/>
    <property type="evidence" value="ECO:0007669"/>
    <property type="project" value="InterPro"/>
</dbReference>
<dbReference type="GO" id="GO:0017004">
    <property type="term" value="P:cytochrome complex assembly"/>
    <property type="evidence" value="ECO:0007669"/>
    <property type="project" value="InterPro"/>
</dbReference>
<evidence type="ECO:0000313" key="1">
    <source>
        <dbReference type="EMBL" id="MBV4359435.1"/>
    </source>
</evidence>
<gene>
    <name evidence="1" type="ORF">KTO63_19860</name>
</gene>
<dbReference type="AlphaFoldDB" id="A0A9E2SEV5"/>
<organism evidence="1 2">
    <name type="scientific">Pinibacter aurantiacus</name>
    <dbReference type="NCBI Taxonomy" id="2851599"/>
    <lineage>
        <taxon>Bacteria</taxon>
        <taxon>Pseudomonadati</taxon>
        <taxon>Bacteroidota</taxon>
        <taxon>Chitinophagia</taxon>
        <taxon>Chitinophagales</taxon>
        <taxon>Chitinophagaceae</taxon>
        <taxon>Pinibacter</taxon>
    </lineage>
</organism>
<name>A0A9E2SEV5_9BACT</name>
<proteinExistence type="predicted"/>
<accession>A0A9E2SEV5</accession>
<sequence length="134" mass="14993">MKKTHIIILILIAVAIAVLVSYMGDLTTYDTIASANQKEGKFVHLIAKLDLKQPVQYDPVKNPNYMTFTVLDSLGGSARVVYHNSKPTDFEKSERLVLKGKMQNGQFECNEIVMKCPSKYKDDPNAAKKNLTSN</sequence>
<evidence type="ECO:0000313" key="2">
    <source>
        <dbReference type="Proteomes" id="UP000812270"/>
    </source>
</evidence>
<dbReference type="GO" id="GO:0020037">
    <property type="term" value="F:heme binding"/>
    <property type="evidence" value="ECO:0007669"/>
    <property type="project" value="InterPro"/>
</dbReference>
<dbReference type="EMBL" id="JAHSPG010000015">
    <property type="protein sequence ID" value="MBV4359435.1"/>
    <property type="molecule type" value="Genomic_DNA"/>
</dbReference>
<keyword evidence="2" id="KW-1185">Reference proteome</keyword>
<reference evidence="1" key="1">
    <citation type="submission" date="2021-06" db="EMBL/GenBank/DDBJ databases">
        <authorList>
            <person name="Huq M.A."/>
        </authorList>
    </citation>
    <scope>NUCLEOTIDE SEQUENCE</scope>
    <source>
        <strain evidence="1">MAH-26</strain>
    </source>
</reference>
<dbReference type="Proteomes" id="UP000812270">
    <property type="component" value="Unassembled WGS sequence"/>
</dbReference>
<dbReference type="Pfam" id="PF03100">
    <property type="entry name" value="CcmE"/>
    <property type="match status" value="1"/>
</dbReference>
<dbReference type="InterPro" id="IPR004329">
    <property type="entry name" value="CcmE"/>
</dbReference>
<dbReference type="RefSeq" id="WP_217793585.1">
    <property type="nucleotide sequence ID" value="NZ_JAHSPG010000015.1"/>
</dbReference>
<comment type="caution">
    <text evidence="1">The sequence shown here is derived from an EMBL/GenBank/DDBJ whole genome shotgun (WGS) entry which is preliminary data.</text>
</comment>